<dbReference type="EMBL" id="BOQL01000026">
    <property type="protein sequence ID" value="GIM68735.1"/>
    <property type="molecule type" value="Genomic_DNA"/>
</dbReference>
<name>A0A919VM93_9ACTN</name>
<dbReference type="Proteomes" id="UP000681340">
    <property type="component" value="Unassembled WGS sequence"/>
</dbReference>
<gene>
    <name evidence="1" type="ORF">Aau02nite_33020</name>
</gene>
<dbReference type="RefSeq" id="WP_212989283.1">
    <property type="nucleotide sequence ID" value="NZ_BAABEA010000008.1"/>
</dbReference>
<evidence type="ECO:0000313" key="1">
    <source>
        <dbReference type="EMBL" id="GIM68735.1"/>
    </source>
</evidence>
<sequence>MIDVEKPVWLLDVDGVVNTIKPGWGAAPRKSLVWSGADNTSYLLRWSPLLVDRIRSLHSDGRVEVRWCTTWCPEAERLETLWRLPALIRALDADPMPRGAQCRPLKLAAAREVLAEGRRLIWTDDEALPPPGPAREELTADGRSLLIAPRANRGLQPGDLHLIEKFAEGRRLPTHRVAGRHRQSPD</sequence>
<reference evidence="1" key="1">
    <citation type="submission" date="2021-03" db="EMBL/GenBank/DDBJ databases">
        <title>Whole genome shotgun sequence of Actinoplanes auranticolor NBRC 12245.</title>
        <authorList>
            <person name="Komaki H."/>
            <person name="Tamura T."/>
        </authorList>
    </citation>
    <scope>NUCLEOTIDE SEQUENCE</scope>
    <source>
        <strain evidence="1">NBRC 12245</strain>
    </source>
</reference>
<dbReference type="AlphaFoldDB" id="A0A919VM93"/>
<accession>A0A919VM93</accession>
<organism evidence="1 2">
    <name type="scientific">Actinoplanes auranticolor</name>
    <dbReference type="NCBI Taxonomy" id="47988"/>
    <lineage>
        <taxon>Bacteria</taxon>
        <taxon>Bacillati</taxon>
        <taxon>Actinomycetota</taxon>
        <taxon>Actinomycetes</taxon>
        <taxon>Micromonosporales</taxon>
        <taxon>Micromonosporaceae</taxon>
        <taxon>Actinoplanes</taxon>
    </lineage>
</organism>
<proteinExistence type="predicted"/>
<evidence type="ECO:0000313" key="2">
    <source>
        <dbReference type="Proteomes" id="UP000681340"/>
    </source>
</evidence>
<comment type="caution">
    <text evidence="1">The sequence shown here is derived from an EMBL/GenBank/DDBJ whole genome shotgun (WGS) entry which is preliminary data.</text>
</comment>
<keyword evidence="2" id="KW-1185">Reference proteome</keyword>
<protein>
    <submittedName>
        <fullName evidence="1">Uncharacterized protein</fullName>
    </submittedName>
</protein>